<dbReference type="EMBL" id="UOEU01000495">
    <property type="protein sequence ID" value="VAW33935.1"/>
    <property type="molecule type" value="Genomic_DNA"/>
</dbReference>
<dbReference type="GO" id="GO:0005829">
    <property type="term" value="C:cytosol"/>
    <property type="evidence" value="ECO:0007669"/>
    <property type="project" value="TreeGrafter"/>
</dbReference>
<evidence type="ECO:0000256" key="3">
    <source>
        <dbReference type="ARBA" id="ARBA00022723"/>
    </source>
</evidence>
<evidence type="ECO:0000256" key="5">
    <source>
        <dbReference type="ARBA" id="ARBA00023014"/>
    </source>
</evidence>
<evidence type="ECO:0000256" key="4">
    <source>
        <dbReference type="ARBA" id="ARBA00023004"/>
    </source>
</evidence>
<keyword evidence="5" id="KW-0411">Iron-sulfur</keyword>
<gene>
    <name evidence="7" type="ORF">MNBD_CHLOROFLEXI01-1693</name>
</gene>
<name>A0A3B0US83_9ZZZZ</name>
<keyword evidence="4" id="KW-0408">Iron</keyword>
<dbReference type="Gene3D" id="3.40.50.280">
    <property type="entry name" value="Cobalamin-binding domain"/>
    <property type="match status" value="1"/>
</dbReference>
<sequence>MSQVKLEDVTVKEKKKSRKDDPLRQNLGTRRVPKLRMANFPDADEIVRQGLLEEERGPKAVDIVLVNPPTPDGGLWIRTQHRVGRRTRENMVWPQVSLAQMAAMLYPQHSVAVIDANAERMGWPEFAEKLDELKPKYYMTQVTAPTLENDMYGCFLAKARGAKTIAFGTHVTPIPRETMRPFPALDYILLGEPDLTIRDLLDVLEGKVEQRPENIQKMFDNHDPTYEPAFNEDGTVDMYKIKGVVWRNGAEIVLNLTRPFIPNLDDMPLPMHHLLPWDKYRMPLIKGPF</sequence>
<keyword evidence="3" id="KW-0479">Metal-binding</keyword>
<keyword evidence="2" id="KW-0949">S-adenosyl-L-methionine</keyword>
<evidence type="ECO:0000256" key="6">
    <source>
        <dbReference type="SAM" id="MobiDB-lite"/>
    </source>
</evidence>
<evidence type="ECO:0000313" key="7">
    <source>
        <dbReference type="EMBL" id="VAW33935.1"/>
    </source>
</evidence>
<dbReference type="PANTHER" id="PTHR43409">
    <property type="entry name" value="ANAEROBIC MAGNESIUM-PROTOPORPHYRIN IX MONOMETHYL ESTER CYCLASE-RELATED"/>
    <property type="match status" value="1"/>
</dbReference>
<dbReference type="GO" id="GO:0046872">
    <property type="term" value="F:metal ion binding"/>
    <property type="evidence" value="ECO:0007669"/>
    <property type="project" value="UniProtKB-KW"/>
</dbReference>
<feature type="non-terminal residue" evidence="7">
    <location>
        <position position="289"/>
    </location>
</feature>
<dbReference type="PANTHER" id="PTHR43409:SF16">
    <property type="entry name" value="SLR0320 PROTEIN"/>
    <property type="match status" value="1"/>
</dbReference>
<evidence type="ECO:0000256" key="1">
    <source>
        <dbReference type="ARBA" id="ARBA00001966"/>
    </source>
</evidence>
<feature type="region of interest" description="Disordered" evidence="6">
    <location>
        <begin position="1"/>
        <end position="28"/>
    </location>
</feature>
<organism evidence="7">
    <name type="scientific">hydrothermal vent metagenome</name>
    <dbReference type="NCBI Taxonomy" id="652676"/>
    <lineage>
        <taxon>unclassified sequences</taxon>
        <taxon>metagenomes</taxon>
        <taxon>ecological metagenomes</taxon>
    </lineage>
</organism>
<dbReference type="InterPro" id="IPR051198">
    <property type="entry name" value="BchE-like"/>
</dbReference>
<dbReference type="GO" id="GO:0051536">
    <property type="term" value="F:iron-sulfur cluster binding"/>
    <property type="evidence" value="ECO:0007669"/>
    <property type="project" value="UniProtKB-KW"/>
</dbReference>
<protein>
    <submittedName>
        <fullName evidence="7">Radical SAM domain protein</fullName>
    </submittedName>
</protein>
<comment type="cofactor">
    <cofactor evidence="1">
        <name>[4Fe-4S] cluster</name>
        <dbReference type="ChEBI" id="CHEBI:49883"/>
    </cofactor>
</comment>
<reference evidence="7" key="1">
    <citation type="submission" date="2018-06" db="EMBL/GenBank/DDBJ databases">
        <authorList>
            <person name="Zhirakovskaya E."/>
        </authorList>
    </citation>
    <scope>NUCLEOTIDE SEQUENCE</scope>
</reference>
<accession>A0A3B0US83</accession>
<feature type="compositionally biased region" description="Basic and acidic residues" evidence="6">
    <location>
        <begin position="1"/>
        <end position="23"/>
    </location>
</feature>
<proteinExistence type="predicted"/>
<evidence type="ECO:0000256" key="2">
    <source>
        <dbReference type="ARBA" id="ARBA00022691"/>
    </source>
</evidence>
<dbReference type="AlphaFoldDB" id="A0A3B0US83"/>